<dbReference type="InterPro" id="IPR029062">
    <property type="entry name" value="Class_I_gatase-like"/>
</dbReference>
<dbReference type="PANTHER" id="PTHR43130">
    <property type="entry name" value="ARAC-FAMILY TRANSCRIPTIONAL REGULATOR"/>
    <property type="match status" value="1"/>
</dbReference>
<dbReference type="Gene3D" id="3.40.50.880">
    <property type="match status" value="2"/>
</dbReference>
<dbReference type="PANTHER" id="PTHR43130:SF3">
    <property type="entry name" value="HTH-TYPE TRANSCRIPTIONAL REGULATOR RV1931C"/>
    <property type="match status" value="1"/>
</dbReference>
<proteinExistence type="predicted"/>
<comment type="caution">
    <text evidence="2">The sequence shown here is derived from an EMBL/GenBank/DDBJ whole genome shotgun (WGS) entry which is preliminary data.</text>
</comment>
<evidence type="ECO:0000313" key="3">
    <source>
        <dbReference type="Proteomes" id="UP000462055"/>
    </source>
</evidence>
<dbReference type="SUPFAM" id="SSF52317">
    <property type="entry name" value="Class I glutamine amidotransferase-like"/>
    <property type="match status" value="1"/>
</dbReference>
<evidence type="ECO:0000313" key="2">
    <source>
        <dbReference type="EMBL" id="MVZ99839.1"/>
    </source>
</evidence>
<dbReference type="InterPro" id="IPR052158">
    <property type="entry name" value="INH-QAR"/>
</dbReference>
<keyword evidence="3" id="KW-1185">Reference proteome</keyword>
<feature type="domain" description="DJ-1/PfpI" evidence="1">
    <location>
        <begin position="71"/>
        <end position="225"/>
    </location>
</feature>
<dbReference type="InterPro" id="IPR002818">
    <property type="entry name" value="DJ-1/PfpI"/>
</dbReference>
<dbReference type="Pfam" id="PF01965">
    <property type="entry name" value="DJ-1_PfpI"/>
    <property type="match status" value="1"/>
</dbReference>
<gene>
    <name evidence="2" type="ORF">F8568_005485</name>
</gene>
<protein>
    <submittedName>
        <fullName evidence="2">AraC family transcriptional regulator</fullName>
    </submittedName>
</protein>
<dbReference type="Proteomes" id="UP000462055">
    <property type="component" value="Unassembled WGS sequence"/>
</dbReference>
<name>A0A6I4M463_9ACTN</name>
<reference evidence="2" key="1">
    <citation type="submission" date="2019-12" db="EMBL/GenBank/DDBJ databases">
        <title>Actinomadura physcomitrii sp. nov., a novel actinomycete isolated from moss [Physcomitrium sphaericum (Ludw) Fuernr].</title>
        <authorList>
            <person name="Zhuang X."/>
        </authorList>
    </citation>
    <scope>NUCLEOTIDE SEQUENCE [LARGE SCALE GENOMIC DNA]</scope>
    <source>
        <strain evidence="2">LD22</strain>
    </source>
</reference>
<accession>A0A6I4M463</accession>
<sequence length="546" mass="57710">MRLSVMSRLRKERVVRVLGRGLVVLAALFVVPGVEFFIGSRGFASYRYAPPEAGRPPAVAPPVHAPGKPTVAVVVGNAGANVADTLVPYGLLASTGRFNVYTVAPERRPVPLLGGLDLVPDLDFAQLSGRLGGRAPDVTVVPEMPSDKDSDRRVIGWLRSTGSRGLVLGVCTGARLVADAGLLDGREATTHWYRLSGLEDAHPAVHWRRGVRYLDEGNVITTGGLLSSVDGTLRVIERFAGTGTAAAAARAAGWGRYSPGTPARMPESRLSPSNAIVHLLNLGFRSNTSTVGVVLTGGVGELELASVFSPYAEVKAARTVAIAATATVRSRHGLTFVPRERLAGAVDDVDRLMVPGAAAAANRDPGIAAAARRAGVPLEYPHRRPGFAFDPVLRSMARTFDRPTARWTSKILEYRSADLGSSGSSWPWTPTLRLLLFALAGVAALAVVRVTARLITTGSLRPKARDRPPVAVVDLRSTTPVMWERSEHGLFFLAVSGAAVVDEREVRAGQMIYVDAGHSISISAADTDGAELLSVQPIAAPVHSAA</sequence>
<dbReference type="EMBL" id="WBMS02000003">
    <property type="protein sequence ID" value="MVZ99839.1"/>
    <property type="molecule type" value="Genomic_DNA"/>
</dbReference>
<dbReference type="AlphaFoldDB" id="A0A6I4M463"/>
<evidence type="ECO:0000259" key="1">
    <source>
        <dbReference type="Pfam" id="PF01965"/>
    </source>
</evidence>
<organism evidence="2 3">
    <name type="scientific">Actinomadura physcomitrii</name>
    <dbReference type="NCBI Taxonomy" id="2650748"/>
    <lineage>
        <taxon>Bacteria</taxon>
        <taxon>Bacillati</taxon>
        <taxon>Actinomycetota</taxon>
        <taxon>Actinomycetes</taxon>
        <taxon>Streptosporangiales</taxon>
        <taxon>Thermomonosporaceae</taxon>
        <taxon>Actinomadura</taxon>
    </lineage>
</organism>